<dbReference type="InterPro" id="IPR058865">
    <property type="entry name" value="GDPGP1_C"/>
</dbReference>
<evidence type="ECO:0000259" key="3">
    <source>
        <dbReference type="Pfam" id="PF26216"/>
    </source>
</evidence>
<dbReference type="InterPro" id="IPR029044">
    <property type="entry name" value="Nucleotide-diphossugar_trans"/>
</dbReference>
<gene>
    <name evidence="4" type="ORF">ERS852557_03592</name>
</gene>
<dbReference type="InterPro" id="IPR001173">
    <property type="entry name" value="Glyco_trans_2-like"/>
</dbReference>
<dbReference type="EMBL" id="CZBI01000005">
    <property type="protein sequence ID" value="CUQ32482.1"/>
    <property type="molecule type" value="Genomic_DNA"/>
</dbReference>
<dbReference type="InterPro" id="IPR050834">
    <property type="entry name" value="Glycosyltransf_2"/>
</dbReference>
<dbReference type="AlphaFoldDB" id="A0A174VCY9"/>
<keyword evidence="4" id="KW-0808">Transferase</keyword>
<protein>
    <submittedName>
        <fullName evidence="4">Glycosyltransferases involved in cell wall biogenesis</fullName>
    </submittedName>
</protein>
<dbReference type="RefSeq" id="WP_055220585.1">
    <property type="nucleotide sequence ID" value="NZ_CZBI01000005.1"/>
</dbReference>
<organism evidence="4 5">
    <name type="scientific">Bacteroides thetaiotaomicron</name>
    <dbReference type="NCBI Taxonomy" id="818"/>
    <lineage>
        <taxon>Bacteria</taxon>
        <taxon>Pseudomonadati</taxon>
        <taxon>Bacteroidota</taxon>
        <taxon>Bacteroidia</taxon>
        <taxon>Bacteroidales</taxon>
        <taxon>Bacteroidaceae</taxon>
        <taxon>Bacteroides</taxon>
    </lineage>
</organism>
<feature type="domain" description="Glycosyltransferase 2-like" evidence="1">
    <location>
        <begin position="247"/>
        <end position="380"/>
    </location>
</feature>
<dbReference type="Pfam" id="PF26216">
    <property type="entry name" value="GDPGP1_C"/>
    <property type="match status" value="1"/>
</dbReference>
<dbReference type="Gene3D" id="3.90.550.10">
    <property type="entry name" value="Spore Coat Polysaccharide Biosynthesis Protein SpsA, Chain A"/>
    <property type="match status" value="1"/>
</dbReference>
<dbReference type="Proteomes" id="UP000095541">
    <property type="component" value="Unassembled WGS sequence"/>
</dbReference>
<dbReference type="InterPro" id="IPR046320">
    <property type="entry name" value="DUF4922"/>
</dbReference>
<reference evidence="4 5" key="1">
    <citation type="submission" date="2015-09" db="EMBL/GenBank/DDBJ databases">
        <authorList>
            <consortium name="Pathogen Informatics"/>
        </authorList>
    </citation>
    <scope>NUCLEOTIDE SEQUENCE [LARGE SCALE GENOMIC DNA]</scope>
    <source>
        <strain evidence="4 5">2789STDY5834945</strain>
    </source>
</reference>
<feature type="domain" description="DUF4922" evidence="2">
    <location>
        <begin position="497"/>
        <end position="646"/>
    </location>
</feature>
<proteinExistence type="predicted"/>
<name>A0A174VCY9_BACT4</name>
<feature type="domain" description="GDPGP1-like C-terminal" evidence="3">
    <location>
        <begin position="766"/>
        <end position="820"/>
    </location>
</feature>
<sequence>MKTTINCFLPFSRLEETIQTVKELRASKLTGKIYLLAPEITNVCIPGCELISVKNFRSTQAMKAIAARADGTYTLLYTKRTALRLGLFALERMVQIMEMTNAGMTYADHYQQADGVKKAAPVIDYQFGSLRDDFDFGSVMLFRSDLFKTAAKAAKEDYQYAGLYHLRLKISQKHELVHINEYLYTEVENDTRKSGEKQFDYVDPKNRQVQIEMEQVCNSHLEAIGGYLQPYFQPVDFSASTFEYEASVIIPVRNRIRTIKDAVQSALSQQTSFPFNVIVIDNHSTDGTTEVLRELSADKRLIHVIPDRDDLGIGGCWNTGIHHKECGKFAVQLDSDDVYKDEHTLQIMIDAFYQQNCAMVVGTYMMTDFNMNEIAPGIIDHKEWTPDNGRNNALRINGLGAPRAFYTPLLREINVPNTSYGEDYALGLRISSNYQIGRVYEVVYLCRRWEGNSDAALAIEKVNQNNLYKDRIRTWELQLRIQQNKTKQKPQKAIEQLIENQTRSWELAKENYRLLEGYRKQTKEMKLAGENFYMFVQIFPNPKRILSATAQTDASSIQARPCFLCQENRPQEQDFVSYKNYQILVNPYPIFKQHLTIVDKKHTPQSIAERFDDMIEFSDILRESFILYNGPECGASAPDHAHFQVCGKEEEMEGGISADWNEETLIEKASLEIESIDDPVTAILIRTKDKKIMSRTFKLIYDILAADKNGKEPMMNILAWYGLERPKEFFRNFEAELQDVPLRYHCMIFLRSKHRPDCYYAEGDEQILISPAIAEMNGIFPVAREEDLPKLTPEKIYEIRREVSMSKEEFEKVIKCIKAAL</sequence>
<evidence type="ECO:0000313" key="4">
    <source>
        <dbReference type="EMBL" id="CUQ32482.1"/>
    </source>
</evidence>
<evidence type="ECO:0000313" key="5">
    <source>
        <dbReference type="Proteomes" id="UP000095541"/>
    </source>
</evidence>
<dbReference type="Pfam" id="PF16269">
    <property type="entry name" value="DUF4922"/>
    <property type="match status" value="1"/>
</dbReference>
<evidence type="ECO:0000259" key="2">
    <source>
        <dbReference type="Pfam" id="PF16269"/>
    </source>
</evidence>
<evidence type="ECO:0000259" key="1">
    <source>
        <dbReference type="Pfam" id="PF00535"/>
    </source>
</evidence>
<dbReference type="CDD" id="cd00761">
    <property type="entry name" value="Glyco_tranf_GTA_type"/>
    <property type="match status" value="1"/>
</dbReference>
<dbReference type="GO" id="GO:0016740">
    <property type="term" value="F:transferase activity"/>
    <property type="evidence" value="ECO:0007669"/>
    <property type="project" value="UniProtKB-KW"/>
</dbReference>
<dbReference type="PANTHER" id="PTHR43685">
    <property type="entry name" value="GLYCOSYLTRANSFERASE"/>
    <property type="match status" value="1"/>
</dbReference>
<dbReference type="SUPFAM" id="SSF53448">
    <property type="entry name" value="Nucleotide-diphospho-sugar transferases"/>
    <property type="match status" value="1"/>
</dbReference>
<dbReference type="Pfam" id="PF00535">
    <property type="entry name" value="Glycos_transf_2"/>
    <property type="match status" value="1"/>
</dbReference>
<dbReference type="PANTHER" id="PTHR43685:SF2">
    <property type="entry name" value="GLYCOSYLTRANSFERASE 2-LIKE DOMAIN-CONTAINING PROTEIN"/>
    <property type="match status" value="1"/>
</dbReference>
<accession>A0A174VCY9</accession>